<dbReference type="AlphaFoldDB" id="A0A2N6V6Q2"/>
<dbReference type="RefSeq" id="WP_017482453.1">
    <property type="nucleotide sequence ID" value="NZ_BKGX01000129.1"/>
</dbReference>
<dbReference type="EMBL" id="DPVE01000091">
    <property type="protein sequence ID" value="HCK29553.1"/>
    <property type="molecule type" value="Genomic_DNA"/>
</dbReference>
<name>A0A2N6V6Q2_9GAMM</name>
<gene>
    <name evidence="1" type="ORF">DHW29_04745</name>
</gene>
<sequence>MAAKTIKEINNKYSYTDENPGGKTDASLVSCAQCENYNELQYIYNEKLKPYIDKSKFTEQKAITALEETCNELKNPRKRTDFYKTLSTKLNITIE</sequence>
<protein>
    <submittedName>
        <fullName evidence="1">Uncharacterized protein</fullName>
    </submittedName>
</protein>
<organism evidence="1 2">
    <name type="scientific">Acinetobacter ursingii</name>
    <dbReference type="NCBI Taxonomy" id="108980"/>
    <lineage>
        <taxon>Bacteria</taxon>
        <taxon>Pseudomonadati</taxon>
        <taxon>Pseudomonadota</taxon>
        <taxon>Gammaproteobacteria</taxon>
        <taxon>Moraxellales</taxon>
        <taxon>Moraxellaceae</taxon>
        <taxon>Acinetobacter</taxon>
    </lineage>
</organism>
<dbReference type="Proteomes" id="UP000263596">
    <property type="component" value="Unassembled WGS sequence"/>
</dbReference>
<reference evidence="1 2" key="1">
    <citation type="journal article" date="2018" name="Nat. Biotechnol.">
        <title>A standardized bacterial taxonomy based on genome phylogeny substantially revises the tree of life.</title>
        <authorList>
            <person name="Parks D.H."/>
            <person name="Chuvochina M."/>
            <person name="Waite D.W."/>
            <person name="Rinke C."/>
            <person name="Skarshewski A."/>
            <person name="Chaumeil P.A."/>
            <person name="Hugenholtz P."/>
        </authorList>
    </citation>
    <scope>NUCLEOTIDE SEQUENCE [LARGE SCALE GENOMIC DNA]</scope>
    <source>
        <strain evidence="1">UBA9669</strain>
    </source>
</reference>
<accession>A0A2N6V6Q2</accession>
<comment type="caution">
    <text evidence="1">The sequence shown here is derived from an EMBL/GenBank/DDBJ whole genome shotgun (WGS) entry which is preliminary data.</text>
</comment>
<proteinExistence type="predicted"/>
<evidence type="ECO:0000313" key="2">
    <source>
        <dbReference type="Proteomes" id="UP000263596"/>
    </source>
</evidence>
<evidence type="ECO:0000313" key="1">
    <source>
        <dbReference type="EMBL" id="HCK29553.1"/>
    </source>
</evidence>